<reference evidence="10" key="1">
    <citation type="submission" date="2020-01" db="EMBL/GenBank/DDBJ databases">
        <title>Genome sequence of Kobresia littledalei, the first chromosome-level genome in the family Cyperaceae.</title>
        <authorList>
            <person name="Qu G."/>
        </authorList>
    </citation>
    <scope>NUCLEOTIDE SEQUENCE</scope>
    <source>
        <strain evidence="10">C.B.Clarke</strain>
        <tissue evidence="10">Leaf</tissue>
    </source>
</reference>
<dbReference type="OrthoDB" id="8026949at2759"/>
<feature type="region of interest" description="Disordered" evidence="8">
    <location>
        <begin position="344"/>
        <end position="373"/>
    </location>
</feature>
<feature type="region of interest" description="Disordered" evidence="8">
    <location>
        <begin position="253"/>
        <end position="276"/>
    </location>
</feature>
<evidence type="ECO:0000256" key="6">
    <source>
        <dbReference type="ARBA" id="ARBA00023242"/>
    </source>
</evidence>
<feature type="compositionally biased region" description="Basic residues" evidence="8">
    <location>
        <begin position="482"/>
        <end position="491"/>
    </location>
</feature>
<feature type="compositionally biased region" description="Basic and acidic residues" evidence="8">
    <location>
        <begin position="344"/>
        <end position="356"/>
    </location>
</feature>
<dbReference type="SMART" id="SM00581">
    <property type="entry name" value="PSP"/>
    <property type="match status" value="1"/>
</dbReference>
<dbReference type="Gene3D" id="4.10.60.10">
    <property type="entry name" value="Zinc finger, CCHC-type"/>
    <property type="match status" value="1"/>
</dbReference>
<evidence type="ECO:0000256" key="4">
    <source>
        <dbReference type="ARBA" id="ARBA00022771"/>
    </source>
</evidence>
<dbReference type="Pfam" id="PF00098">
    <property type="entry name" value="zf-CCHC"/>
    <property type="match status" value="1"/>
</dbReference>
<feature type="compositionally biased region" description="Basic and acidic residues" evidence="8">
    <location>
        <begin position="21"/>
        <end position="34"/>
    </location>
</feature>
<keyword evidence="4 7" id="KW-0863">Zinc-finger</keyword>
<dbReference type="GO" id="GO:0071013">
    <property type="term" value="C:catalytic step 2 spliceosome"/>
    <property type="evidence" value="ECO:0007669"/>
    <property type="project" value="TreeGrafter"/>
</dbReference>
<feature type="compositionally biased region" description="Polar residues" evidence="8">
    <location>
        <begin position="254"/>
        <end position="276"/>
    </location>
</feature>
<feature type="domain" description="CCHC-type" evidence="9">
    <location>
        <begin position="229"/>
        <end position="245"/>
    </location>
</feature>
<dbReference type="Proteomes" id="UP000623129">
    <property type="component" value="Unassembled WGS sequence"/>
</dbReference>
<dbReference type="InterPro" id="IPR052115">
    <property type="entry name" value="NEXT_complex_subunit_ZCCHC8"/>
</dbReference>
<evidence type="ECO:0000256" key="8">
    <source>
        <dbReference type="SAM" id="MobiDB-lite"/>
    </source>
</evidence>
<keyword evidence="3" id="KW-0479">Metal-binding</keyword>
<feature type="compositionally biased region" description="Acidic residues" evidence="8">
    <location>
        <begin position="43"/>
        <end position="55"/>
    </location>
</feature>
<dbReference type="InterPro" id="IPR006568">
    <property type="entry name" value="PSP_pro-rich"/>
</dbReference>
<accession>A0A833VBP7</accession>
<dbReference type="GO" id="GO:0003723">
    <property type="term" value="F:RNA binding"/>
    <property type="evidence" value="ECO:0007669"/>
    <property type="project" value="TreeGrafter"/>
</dbReference>
<dbReference type="PANTHER" id="PTHR13316:SF0">
    <property type="entry name" value="ZINC FINGER CCHC DOMAIN-CONTAINING PROTEIN 8"/>
    <property type="match status" value="1"/>
</dbReference>
<keyword evidence="5" id="KW-0862">Zinc</keyword>
<dbReference type="PANTHER" id="PTHR13316">
    <property type="entry name" value="ZINC FINGER, CCHC DOMAIN CONTAINING 8"/>
    <property type="match status" value="1"/>
</dbReference>
<dbReference type="SMART" id="SM00343">
    <property type="entry name" value="ZnF_C2HC"/>
    <property type="match status" value="1"/>
</dbReference>
<dbReference type="InterPro" id="IPR036875">
    <property type="entry name" value="Znf_CCHC_sf"/>
</dbReference>
<dbReference type="Pfam" id="PF04046">
    <property type="entry name" value="PSP"/>
    <property type="match status" value="1"/>
</dbReference>
<dbReference type="InterPro" id="IPR001878">
    <property type="entry name" value="Znf_CCHC"/>
</dbReference>
<comment type="caution">
    <text evidence="10">The sequence shown here is derived from an EMBL/GenBank/DDBJ whole genome shotgun (WGS) entry which is preliminary data.</text>
</comment>
<sequence>MGSEDIINLESSSEEDAPQLENKENSNPEERDGIQEVGLNEIEPGDDPNEQDMDLGDDVVVSNQSVVHESAEVVASGPTSSTVIKSSTDIIFTDKTSTRGVKRARVESTENEPSVRVVFRSLTRESKTKLMELMQQWSKWQAKHPSASSSMETKEETLESGEEIYYPALHVGSSTSKISTMSFWIDNQARTDKVKDESSVPLYDREFTLGSSSLDGSTTFERSALDDARCFNCGSYGHALKDCPKPRDMAAINSARQQHSAKKNISNANHGQKSQNRYYQAKPGKYDDLKPGVLGPETRECLGIREFDPPPWLSRMRQMGYPPGYLEIVEDKNKPSGIMIFTDKEEKDINSAKKDDYEEGELPDQSERTSPEKIMTVEFPGINAPIPENADQFLWSVNPPQAPAPIYPPRYKSYDQYNGSSSQSPTLGRSLSDRGRYDGSLNHSPLSSYSYAHQYSSGSPDLPVYHGRDRERDRGRELYDQRRHHHHHHRR</sequence>
<name>A0A833VBP7_9POAL</name>
<evidence type="ECO:0000256" key="7">
    <source>
        <dbReference type="PROSITE-ProRule" id="PRU00047"/>
    </source>
</evidence>
<evidence type="ECO:0000259" key="9">
    <source>
        <dbReference type="PROSITE" id="PS50158"/>
    </source>
</evidence>
<feature type="compositionally biased region" description="Polar residues" evidence="8">
    <location>
        <begin position="441"/>
        <end position="459"/>
    </location>
</feature>
<protein>
    <submittedName>
        <fullName evidence="10">Nucleic acid binding protein</fullName>
    </submittedName>
</protein>
<evidence type="ECO:0000256" key="3">
    <source>
        <dbReference type="ARBA" id="ARBA00022723"/>
    </source>
</evidence>
<keyword evidence="11" id="KW-1185">Reference proteome</keyword>
<dbReference type="AlphaFoldDB" id="A0A833VBP7"/>
<organism evidence="10 11">
    <name type="scientific">Carex littledalei</name>
    <dbReference type="NCBI Taxonomy" id="544730"/>
    <lineage>
        <taxon>Eukaryota</taxon>
        <taxon>Viridiplantae</taxon>
        <taxon>Streptophyta</taxon>
        <taxon>Embryophyta</taxon>
        <taxon>Tracheophyta</taxon>
        <taxon>Spermatophyta</taxon>
        <taxon>Magnoliopsida</taxon>
        <taxon>Liliopsida</taxon>
        <taxon>Poales</taxon>
        <taxon>Cyperaceae</taxon>
        <taxon>Cyperoideae</taxon>
        <taxon>Cariceae</taxon>
        <taxon>Carex</taxon>
        <taxon>Carex subgen. Euthyceras</taxon>
    </lineage>
</organism>
<dbReference type="GO" id="GO:0008270">
    <property type="term" value="F:zinc ion binding"/>
    <property type="evidence" value="ECO:0007669"/>
    <property type="project" value="UniProtKB-KW"/>
</dbReference>
<dbReference type="EMBL" id="SWLB01000011">
    <property type="protein sequence ID" value="KAF3332741.1"/>
    <property type="molecule type" value="Genomic_DNA"/>
</dbReference>
<feature type="region of interest" description="Disordered" evidence="8">
    <location>
        <begin position="406"/>
        <end position="491"/>
    </location>
</feature>
<keyword evidence="6" id="KW-0539">Nucleus</keyword>
<comment type="similarity">
    <text evidence="2">Belongs to the ZCCHC8 family.</text>
</comment>
<dbReference type="GO" id="GO:0005654">
    <property type="term" value="C:nucleoplasm"/>
    <property type="evidence" value="ECO:0007669"/>
    <property type="project" value="UniProtKB-SubCell"/>
</dbReference>
<comment type="subcellular location">
    <subcellularLocation>
        <location evidence="1">Nucleus</location>
        <location evidence="1">Nucleoplasm</location>
    </subcellularLocation>
</comment>
<feature type="compositionally biased region" description="Basic and acidic residues" evidence="8">
    <location>
        <begin position="466"/>
        <end position="481"/>
    </location>
</feature>
<evidence type="ECO:0000313" key="10">
    <source>
        <dbReference type="EMBL" id="KAF3332741.1"/>
    </source>
</evidence>
<feature type="compositionally biased region" description="Polar residues" evidence="8">
    <location>
        <begin position="415"/>
        <end position="429"/>
    </location>
</feature>
<dbReference type="PROSITE" id="PS50158">
    <property type="entry name" value="ZF_CCHC"/>
    <property type="match status" value="1"/>
</dbReference>
<evidence type="ECO:0000256" key="5">
    <source>
        <dbReference type="ARBA" id="ARBA00022833"/>
    </source>
</evidence>
<evidence type="ECO:0000256" key="2">
    <source>
        <dbReference type="ARBA" id="ARBA00007497"/>
    </source>
</evidence>
<gene>
    <name evidence="10" type="ORF">FCM35_KLT02318</name>
</gene>
<evidence type="ECO:0000256" key="1">
    <source>
        <dbReference type="ARBA" id="ARBA00004642"/>
    </source>
</evidence>
<proteinExistence type="inferred from homology"/>
<dbReference type="SUPFAM" id="SSF57756">
    <property type="entry name" value="Retrovirus zinc finger-like domains"/>
    <property type="match status" value="1"/>
</dbReference>
<evidence type="ECO:0000313" key="11">
    <source>
        <dbReference type="Proteomes" id="UP000623129"/>
    </source>
</evidence>
<feature type="region of interest" description="Disordered" evidence="8">
    <location>
        <begin position="1"/>
        <end position="55"/>
    </location>
</feature>